<gene>
    <name evidence="2" type="ORF">GPUH_LOCUS22356</name>
</gene>
<reference evidence="2 3" key="2">
    <citation type="submission" date="2018-11" db="EMBL/GenBank/DDBJ databases">
        <authorList>
            <consortium name="Pathogen Informatics"/>
        </authorList>
    </citation>
    <scope>NUCLEOTIDE SEQUENCE [LARGE SCALE GENOMIC DNA]</scope>
</reference>
<keyword evidence="3" id="KW-1185">Reference proteome</keyword>
<protein>
    <submittedName>
        <fullName evidence="4">HABP4_PAI-RBP1 domain-containing protein</fullName>
    </submittedName>
</protein>
<feature type="compositionally biased region" description="Polar residues" evidence="1">
    <location>
        <begin position="54"/>
        <end position="68"/>
    </location>
</feature>
<evidence type="ECO:0000313" key="4">
    <source>
        <dbReference type="WBParaSite" id="GPUH_0002238201-mRNA-1"/>
    </source>
</evidence>
<accession>A0A183EN14</accession>
<proteinExistence type="predicted"/>
<dbReference type="AlphaFoldDB" id="A0A183EN14"/>
<feature type="region of interest" description="Disordered" evidence="1">
    <location>
        <begin position="39"/>
        <end position="100"/>
    </location>
</feature>
<dbReference type="WBParaSite" id="GPUH_0002238201-mRNA-1">
    <property type="protein sequence ID" value="GPUH_0002238201-mRNA-1"/>
    <property type="gene ID" value="GPUH_0002238201"/>
</dbReference>
<name>A0A183EN14_9BILA</name>
<evidence type="ECO:0000313" key="3">
    <source>
        <dbReference type="Proteomes" id="UP000271098"/>
    </source>
</evidence>
<dbReference type="Proteomes" id="UP000271098">
    <property type="component" value="Unassembled WGS sequence"/>
</dbReference>
<evidence type="ECO:0000256" key="1">
    <source>
        <dbReference type="SAM" id="MobiDB-lite"/>
    </source>
</evidence>
<dbReference type="EMBL" id="UYRT01094887">
    <property type="protein sequence ID" value="VDN39885.1"/>
    <property type="molecule type" value="Genomic_DNA"/>
</dbReference>
<reference evidence="4" key="1">
    <citation type="submission" date="2016-06" db="UniProtKB">
        <authorList>
            <consortium name="WormBaseParasite"/>
        </authorList>
    </citation>
    <scope>IDENTIFICATION</scope>
</reference>
<feature type="compositionally biased region" description="Polar residues" evidence="1">
    <location>
        <begin position="77"/>
        <end position="100"/>
    </location>
</feature>
<evidence type="ECO:0000313" key="2">
    <source>
        <dbReference type="EMBL" id="VDN39885.1"/>
    </source>
</evidence>
<organism evidence="4">
    <name type="scientific">Gongylonema pulchrum</name>
    <dbReference type="NCBI Taxonomy" id="637853"/>
    <lineage>
        <taxon>Eukaryota</taxon>
        <taxon>Metazoa</taxon>
        <taxon>Ecdysozoa</taxon>
        <taxon>Nematoda</taxon>
        <taxon>Chromadorea</taxon>
        <taxon>Rhabditida</taxon>
        <taxon>Spirurina</taxon>
        <taxon>Spiruromorpha</taxon>
        <taxon>Spiruroidea</taxon>
        <taxon>Gongylonematidae</taxon>
        <taxon>Gongylonema</taxon>
    </lineage>
</organism>
<sequence length="100" mass="10547">MNAGEKEKLVVSLKAGIGSKRDGPLNTADWKYADDVAAPLASGEPLDEQKEEQSQMNGTRTLGSQQKAGVNGAASDSEPQLTSNSNKLKGQRQPGSLDTF</sequence>